<gene>
    <name evidence="1" type="ORF">FB470_000609</name>
</gene>
<reference evidence="1 2" key="1">
    <citation type="submission" date="2023-07" db="EMBL/GenBank/DDBJ databases">
        <title>Sequencing the genomes of 1000 actinobacteria strains.</title>
        <authorList>
            <person name="Klenk H.-P."/>
        </authorList>
    </citation>
    <scope>NUCLEOTIDE SEQUENCE [LARGE SCALE GENOMIC DNA]</scope>
    <source>
        <strain evidence="1 2">DSM 45805</strain>
    </source>
</reference>
<protein>
    <submittedName>
        <fullName evidence="1">Uncharacterized protein</fullName>
    </submittedName>
</protein>
<dbReference type="RefSeq" id="WP_306988541.1">
    <property type="nucleotide sequence ID" value="NZ_JAUSUT010000001.1"/>
</dbReference>
<evidence type="ECO:0000313" key="1">
    <source>
        <dbReference type="EMBL" id="MDQ0376615.1"/>
    </source>
</evidence>
<evidence type="ECO:0000313" key="2">
    <source>
        <dbReference type="Proteomes" id="UP001229651"/>
    </source>
</evidence>
<accession>A0ABU0ENN0</accession>
<comment type="caution">
    <text evidence="1">The sequence shown here is derived from an EMBL/GenBank/DDBJ whole genome shotgun (WGS) entry which is preliminary data.</text>
</comment>
<name>A0ABU0ENN0_9PSEU</name>
<dbReference type="EMBL" id="JAUSUT010000001">
    <property type="protein sequence ID" value="MDQ0376615.1"/>
    <property type="molecule type" value="Genomic_DNA"/>
</dbReference>
<sequence length="134" mass="14564">MDRNTATAPQHLSLALAEYVTAPPCPDWGRWRLCADTPALYLPADPADPGWGDLWWLPLDGCRTAEDAFRWTAHLSAKTWADNAVIGGLVNALRDVLGLGDRAAPLSHDQVRDYARRAAHRWPDLAGAVGRAAG</sequence>
<dbReference type="Proteomes" id="UP001229651">
    <property type="component" value="Unassembled WGS sequence"/>
</dbReference>
<organism evidence="1 2">
    <name type="scientific">Amycolatopsis thermophila</name>
    <dbReference type="NCBI Taxonomy" id="206084"/>
    <lineage>
        <taxon>Bacteria</taxon>
        <taxon>Bacillati</taxon>
        <taxon>Actinomycetota</taxon>
        <taxon>Actinomycetes</taxon>
        <taxon>Pseudonocardiales</taxon>
        <taxon>Pseudonocardiaceae</taxon>
        <taxon>Amycolatopsis</taxon>
    </lineage>
</organism>
<proteinExistence type="predicted"/>
<keyword evidence="2" id="KW-1185">Reference proteome</keyword>